<organism evidence="1 2">
    <name type="scientific">Aquimarina algiphila</name>
    <dbReference type="NCBI Taxonomy" id="2047982"/>
    <lineage>
        <taxon>Bacteria</taxon>
        <taxon>Pseudomonadati</taxon>
        <taxon>Bacteroidota</taxon>
        <taxon>Flavobacteriia</taxon>
        <taxon>Flavobacteriales</taxon>
        <taxon>Flavobacteriaceae</taxon>
        <taxon>Aquimarina</taxon>
    </lineage>
</organism>
<reference evidence="1 2" key="1">
    <citation type="submission" date="2019-07" db="EMBL/GenBank/DDBJ databases">
        <title>The draft genome sequence of Aquimarina algiphila M91.</title>
        <authorList>
            <person name="Meng X."/>
        </authorList>
    </citation>
    <scope>NUCLEOTIDE SEQUENCE [LARGE SCALE GENOMIC DNA]</scope>
    <source>
        <strain evidence="1 2">M91</strain>
    </source>
</reference>
<dbReference type="RefSeq" id="WP_143916499.1">
    <property type="nucleotide sequence ID" value="NZ_CANMIK010000010.1"/>
</dbReference>
<name>A0A554VL56_9FLAO</name>
<evidence type="ECO:0000313" key="2">
    <source>
        <dbReference type="Proteomes" id="UP000318833"/>
    </source>
</evidence>
<gene>
    <name evidence="1" type="ORF">FOF46_11045</name>
</gene>
<dbReference type="Proteomes" id="UP000318833">
    <property type="component" value="Unassembled WGS sequence"/>
</dbReference>
<accession>A0A554VL56</accession>
<protein>
    <submittedName>
        <fullName evidence="1">Uncharacterized protein</fullName>
    </submittedName>
</protein>
<dbReference type="EMBL" id="VLNR01000019">
    <property type="protein sequence ID" value="TSE08832.1"/>
    <property type="molecule type" value="Genomic_DNA"/>
</dbReference>
<dbReference type="OrthoDB" id="10001333at2"/>
<proteinExistence type="predicted"/>
<sequence length="283" mass="33380">MKKLTYKVIEDEQTLVYEEVYNSKNEVIYYKDYQANPHAEKKITFNDLGLLVEEIDLSDGNELNRLELIYDKNGRNTERNFFFGTDLYEKVITEYSESGHVKTTYQDGEEVNRLVTETKGKNYVSKFYQNEKLIESQFSEYDTVNKCNEIKIYDGDNNLIVIRKETYNHADEVVNIEDVNENGNLLSEHTYEIEKGLTLKEVHRDFRAGESEYNISREYDFNKNLIKMEVRAANNHLIEFYLSTYDDKNRLAEEKGVSNGSFNAIYGSYTNGEEYHFIHKYEN</sequence>
<keyword evidence="2" id="KW-1185">Reference proteome</keyword>
<evidence type="ECO:0000313" key="1">
    <source>
        <dbReference type="EMBL" id="TSE08832.1"/>
    </source>
</evidence>
<dbReference type="AlphaFoldDB" id="A0A554VL56"/>
<comment type="caution">
    <text evidence="1">The sequence shown here is derived from an EMBL/GenBank/DDBJ whole genome shotgun (WGS) entry which is preliminary data.</text>
</comment>